<keyword evidence="2" id="KW-1185">Reference proteome</keyword>
<dbReference type="Proteomes" id="UP000499080">
    <property type="component" value="Unassembled WGS sequence"/>
</dbReference>
<dbReference type="EMBL" id="BGPR01068702">
    <property type="protein sequence ID" value="GBO42560.1"/>
    <property type="molecule type" value="Genomic_DNA"/>
</dbReference>
<gene>
    <name evidence="1" type="ORF">AVEN_166552_1</name>
</gene>
<accession>A0A4Y2X1B4</accession>
<name>A0A4Y2X1B4_ARAVE</name>
<protein>
    <submittedName>
        <fullName evidence="1">Uncharacterized protein</fullName>
    </submittedName>
</protein>
<feature type="non-terminal residue" evidence="1">
    <location>
        <position position="80"/>
    </location>
</feature>
<evidence type="ECO:0000313" key="2">
    <source>
        <dbReference type="Proteomes" id="UP000499080"/>
    </source>
</evidence>
<reference evidence="1 2" key="1">
    <citation type="journal article" date="2019" name="Sci. Rep.">
        <title>Orb-weaving spider Araneus ventricosus genome elucidates the spidroin gene catalogue.</title>
        <authorList>
            <person name="Kono N."/>
            <person name="Nakamura H."/>
            <person name="Ohtoshi R."/>
            <person name="Moran D.A.P."/>
            <person name="Shinohara A."/>
            <person name="Yoshida Y."/>
            <person name="Fujiwara M."/>
            <person name="Mori M."/>
            <person name="Tomita M."/>
            <person name="Arakawa K."/>
        </authorList>
    </citation>
    <scope>NUCLEOTIDE SEQUENCE [LARGE SCALE GENOMIC DNA]</scope>
</reference>
<proteinExistence type="predicted"/>
<sequence>MEGGIYILLKRDLTKNSGNVYMTLIILTPFHPKSASLTLSLAEQYNRTSQHHLRWCRCGSFEKMPTGVSPCLVTAIQNNE</sequence>
<organism evidence="1 2">
    <name type="scientific">Araneus ventricosus</name>
    <name type="common">Orbweaver spider</name>
    <name type="synonym">Epeira ventricosa</name>
    <dbReference type="NCBI Taxonomy" id="182803"/>
    <lineage>
        <taxon>Eukaryota</taxon>
        <taxon>Metazoa</taxon>
        <taxon>Ecdysozoa</taxon>
        <taxon>Arthropoda</taxon>
        <taxon>Chelicerata</taxon>
        <taxon>Arachnida</taxon>
        <taxon>Araneae</taxon>
        <taxon>Araneomorphae</taxon>
        <taxon>Entelegynae</taxon>
        <taxon>Araneoidea</taxon>
        <taxon>Araneidae</taxon>
        <taxon>Araneus</taxon>
    </lineage>
</organism>
<comment type="caution">
    <text evidence="1">The sequence shown here is derived from an EMBL/GenBank/DDBJ whole genome shotgun (WGS) entry which is preliminary data.</text>
</comment>
<dbReference type="AlphaFoldDB" id="A0A4Y2X1B4"/>
<evidence type="ECO:0000313" key="1">
    <source>
        <dbReference type="EMBL" id="GBO42560.1"/>
    </source>
</evidence>